<dbReference type="InterPro" id="IPR009057">
    <property type="entry name" value="Homeodomain-like_sf"/>
</dbReference>
<dbReference type="RefSeq" id="XP_003290104.1">
    <property type="nucleotide sequence ID" value="XM_003290056.1"/>
</dbReference>
<evidence type="ECO:0000313" key="7">
    <source>
        <dbReference type="EMBL" id="EGC33353.1"/>
    </source>
</evidence>
<dbReference type="CDD" id="cd00167">
    <property type="entry name" value="SANT"/>
    <property type="match status" value="3"/>
</dbReference>
<dbReference type="GO" id="GO:0000978">
    <property type="term" value="F:RNA polymerase II cis-regulatory region sequence-specific DNA binding"/>
    <property type="evidence" value="ECO:0000318"/>
    <property type="project" value="GO_Central"/>
</dbReference>
<evidence type="ECO:0000256" key="2">
    <source>
        <dbReference type="ARBA" id="ARBA00023125"/>
    </source>
</evidence>
<evidence type="ECO:0000259" key="6">
    <source>
        <dbReference type="PROSITE" id="PS51294"/>
    </source>
</evidence>
<keyword evidence="3" id="KW-0804">Transcription</keyword>
<dbReference type="PANTHER" id="PTHR46621:SF1">
    <property type="entry name" value="SNRNA-ACTIVATING PROTEIN COMPLEX SUBUNIT 4"/>
    <property type="match status" value="1"/>
</dbReference>
<evidence type="ECO:0000256" key="3">
    <source>
        <dbReference type="ARBA" id="ARBA00023163"/>
    </source>
</evidence>
<dbReference type="PROSITE" id="PS50090">
    <property type="entry name" value="MYB_LIKE"/>
    <property type="match status" value="3"/>
</dbReference>
<dbReference type="GeneID" id="10504460"/>
<keyword evidence="1" id="KW-0805">Transcription regulation</keyword>
<dbReference type="SUPFAM" id="SSF46689">
    <property type="entry name" value="Homeodomain-like"/>
    <property type="match status" value="3"/>
</dbReference>
<evidence type="ECO:0000256" key="4">
    <source>
        <dbReference type="ARBA" id="ARBA00023242"/>
    </source>
</evidence>
<dbReference type="GO" id="GO:0006355">
    <property type="term" value="P:regulation of DNA-templated transcription"/>
    <property type="evidence" value="ECO:0000318"/>
    <property type="project" value="GO_Central"/>
</dbReference>
<evidence type="ECO:0000256" key="1">
    <source>
        <dbReference type="ARBA" id="ARBA00023015"/>
    </source>
</evidence>
<keyword evidence="2" id="KW-0238">DNA-binding</keyword>
<dbReference type="AlphaFoldDB" id="F0ZRR4"/>
<dbReference type="InterPro" id="IPR017930">
    <property type="entry name" value="Myb_dom"/>
</dbReference>
<sequence>MEPTTPIYNIFDHNTKYDVALLESYSLDNELYLSDDSPTYTEDSQLLSLYLDMELNSVSVSNSYLEPVSNLYLEPVSNLDPNTNPNLNSPKISKTATKHKRRISKRKAWKPEEDQKLYDLVKKNGPKYWDEIAIKMLPFNRDRNQCRSRYNQYIKKNSNGKSYVQLIGENDSRKFGDWNSDEDDKLRRLVNENGSENWKKIALLLNSKKNSIKCYNRYKYLYPDADVKYFRKWDNDEDAQLLNLVQEFGPYDWEFISSKMTSGRDKAQCCNRYNGN</sequence>
<dbReference type="Pfam" id="PF00249">
    <property type="entry name" value="Myb_DNA-binding"/>
    <property type="match status" value="3"/>
</dbReference>
<dbReference type="PANTHER" id="PTHR46621">
    <property type="entry name" value="SNRNA-ACTIVATING PROTEIN COMPLEX SUBUNIT 4"/>
    <property type="match status" value="1"/>
</dbReference>
<evidence type="ECO:0000259" key="5">
    <source>
        <dbReference type="PROSITE" id="PS50090"/>
    </source>
</evidence>
<dbReference type="VEuPathDB" id="AmoebaDB:DICPUDRAFT_154597"/>
<dbReference type="Gene3D" id="1.10.10.60">
    <property type="entry name" value="Homeodomain-like"/>
    <property type="match status" value="3"/>
</dbReference>
<dbReference type="GO" id="GO:0005634">
    <property type="term" value="C:nucleus"/>
    <property type="evidence" value="ECO:0000318"/>
    <property type="project" value="GO_Central"/>
</dbReference>
<dbReference type="InParanoid" id="F0ZRR4"/>
<reference evidence="8" key="1">
    <citation type="journal article" date="2011" name="Genome Biol.">
        <title>Comparative genomics of the social amoebae Dictyostelium discoideum and Dictyostelium purpureum.</title>
        <authorList>
            <consortium name="US DOE Joint Genome Institute (JGI-PGF)"/>
            <person name="Sucgang R."/>
            <person name="Kuo A."/>
            <person name="Tian X."/>
            <person name="Salerno W."/>
            <person name="Parikh A."/>
            <person name="Feasley C.L."/>
            <person name="Dalin E."/>
            <person name="Tu H."/>
            <person name="Huang E."/>
            <person name="Barry K."/>
            <person name="Lindquist E."/>
            <person name="Shapiro H."/>
            <person name="Bruce D."/>
            <person name="Schmutz J."/>
            <person name="Salamov A."/>
            <person name="Fey P."/>
            <person name="Gaudet P."/>
            <person name="Anjard C."/>
            <person name="Babu M.M."/>
            <person name="Basu S."/>
            <person name="Bushmanova Y."/>
            <person name="van der Wel H."/>
            <person name="Katoh-Kurasawa M."/>
            <person name="Dinh C."/>
            <person name="Coutinho P.M."/>
            <person name="Saito T."/>
            <person name="Elias M."/>
            <person name="Schaap P."/>
            <person name="Kay R.R."/>
            <person name="Henrissat B."/>
            <person name="Eichinger L."/>
            <person name="Rivero F."/>
            <person name="Putnam N.H."/>
            <person name="West C.M."/>
            <person name="Loomis W.F."/>
            <person name="Chisholm R.L."/>
            <person name="Shaulsky G."/>
            <person name="Strassmann J.E."/>
            <person name="Queller D.C."/>
            <person name="Kuspa A."/>
            <person name="Grigoriev I.V."/>
        </authorList>
    </citation>
    <scope>NUCLEOTIDE SEQUENCE [LARGE SCALE GENOMIC DNA]</scope>
    <source>
        <strain evidence="8">QSDP1</strain>
    </source>
</reference>
<dbReference type="eggNOG" id="KOG0048">
    <property type="taxonomic scope" value="Eukaryota"/>
</dbReference>
<dbReference type="SMART" id="SM00717">
    <property type="entry name" value="SANT"/>
    <property type="match status" value="3"/>
</dbReference>
<gene>
    <name evidence="7" type="ORF">DICPUDRAFT_154597</name>
</gene>
<proteinExistence type="predicted"/>
<dbReference type="GO" id="GO:0000981">
    <property type="term" value="F:DNA-binding transcription factor activity, RNA polymerase II-specific"/>
    <property type="evidence" value="ECO:0000318"/>
    <property type="project" value="GO_Central"/>
</dbReference>
<dbReference type="KEGG" id="dpp:DICPUDRAFT_154597"/>
<accession>F0ZRR4</accession>
<feature type="domain" description="HTH myb-type" evidence="6">
    <location>
        <begin position="170"/>
        <end position="225"/>
    </location>
</feature>
<organism evidence="7 8">
    <name type="scientific">Dictyostelium purpureum</name>
    <name type="common">Slime mold</name>
    <dbReference type="NCBI Taxonomy" id="5786"/>
    <lineage>
        <taxon>Eukaryota</taxon>
        <taxon>Amoebozoa</taxon>
        <taxon>Evosea</taxon>
        <taxon>Eumycetozoa</taxon>
        <taxon>Dictyostelia</taxon>
        <taxon>Dictyosteliales</taxon>
        <taxon>Dictyosteliaceae</taxon>
        <taxon>Dictyostelium</taxon>
    </lineage>
</organism>
<dbReference type="InterPro" id="IPR001005">
    <property type="entry name" value="SANT/Myb"/>
</dbReference>
<feature type="domain" description="HTH myb-type" evidence="6">
    <location>
        <begin position="231"/>
        <end position="276"/>
    </location>
</feature>
<dbReference type="EMBL" id="GL871145">
    <property type="protein sequence ID" value="EGC33353.1"/>
    <property type="molecule type" value="Genomic_DNA"/>
</dbReference>
<evidence type="ECO:0000313" key="8">
    <source>
        <dbReference type="Proteomes" id="UP000001064"/>
    </source>
</evidence>
<dbReference type="PROSITE" id="PS51294">
    <property type="entry name" value="HTH_MYB"/>
    <property type="match status" value="3"/>
</dbReference>
<feature type="domain" description="HTH myb-type" evidence="6">
    <location>
        <begin position="101"/>
        <end position="158"/>
    </location>
</feature>
<feature type="domain" description="Myb-like" evidence="5">
    <location>
        <begin position="232"/>
        <end position="276"/>
    </location>
</feature>
<keyword evidence="4" id="KW-0539">Nucleus</keyword>
<name>F0ZRR4_DICPU</name>
<dbReference type="STRING" id="5786.F0ZRR4"/>
<dbReference type="InterPro" id="IPR051575">
    <property type="entry name" value="Myb-like_DNA-bd"/>
</dbReference>
<feature type="domain" description="Myb-like" evidence="5">
    <location>
        <begin position="101"/>
        <end position="154"/>
    </location>
</feature>
<keyword evidence="8" id="KW-1185">Reference proteome</keyword>
<feature type="domain" description="Myb-like" evidence="5">
    <location>
        <begin position="170"/>
        <end position="222"/>
    </location>
</feature>
<protein>
    <recommendedName>
        <fullName evidence="9">Myb-like DNA-binding domain containing protein</fullName>
    </recommendedName>
</protein>
<evidence type="ECO:0008006" key="9">
    <source>
        <dbReference type="Google" id="ProtNLM"/>
    </source>
</evidence>
<dbReference type="OrthoDB" id="2143914at2759"/>
<dbReference type="Proteomes" id="UP000001064">
    <property type="component" value="Unassembled WGS sequence"/>
</dbReference>